<dbReference type="AlphaFoldDB" id="A0A0F8WG77"/>
<organism evidence="1">
    <name type="scientific">marine sediment metagenome</name>
    <dbReference type="NCBI Taxonomy" id="412755"/>
    <lineage>
        <taxon>unclassified sequences</taxon>
        <taxon>metagenomes</taxon>
        <taxon>ecological metagenomes</taxon>
    </lineage>
</organism>
<name>A0A0F8WG77_9ZZZZ</name>
<reference evidence="1" key="1">
    <citation type="journal article" date="2015" name="Nature">
        <title>Complex archaea that bridge the gap between prokaryotes and eukaryotes.</title>
        <authorList>
            <person name="Spang A."/>
            <person name="Saw J.H."/>
            <person name="Jorgensen S.L."/>
            <person name="Zaremba-Niedzwiedzka K."/>
            <person name="Martijn J."/>
            <person name="Lind A.E."/>
            <person name="van Eijk R."/>
            <person name="Schleper C."/>
            <person name="Guy L."/>
            <person name="Ettema T.J."/>
        </authorList>
    </citation>
    <scope>NUCLEOTIDE SEQUENCE</scope>
</reference>
<feature type="non-terminal residue" evidence="1">
    <location>
        <position position="1"/>
    </location>
</feature>
<evidence type="ECO:0000313" key="1">
    <source>
        <dbReference type="EMBL" id="KKK55842.1"/>
    </source>
</evidence>
<gene>
    <name evidence="1" type="ORF">LCGC14_3070520</name>
</gene>
<protein>
    <submittedName>
        <fullName evidence="1">Uncharacterized protein</fullName>
    </submittedName>
</protein>
<accession>A0A0F8WG77</accession>
<dbReference type="EMBL" id="LAZR01065296">
    <property type="protein sequence ID" value="KKK55842.1"/>
    <property type="molecule type" value="Genomic_DNA"/>
</dbReference>
<proteinExistence type="predicted"/>
<sequence length="37" mass="3918">LERIAASADEYSGDAIVATVGIHYQVDTIGSRQVLAK</sequence>
<comment type="caution">
    <text evidence="1">The sequence shown here is derived from an EMBL/GenBank/DDBJ whole genome shotgun (WGS) entry which is preliminary data.</text>
</comment>